<dbReference type="GO" id="GO:0006355">
    <property type="term" value="P:regulation of DNA-templated transcription"/>
    <property type="evidence" value="ECO:0007669"/>
    <property type="project" value="InterPro"/>
</dbReference>
<dbReference type="EMBL" id="AONC01000035">
    <property type="protein sequence ID" value="EXJ14823.1"/>
    <property type="molecule type" value="Genomic_DNA"/>
</dbReference>
<dbReference type="PROSITE" id="PS50112">
    <property type="entry name" value="PAS"/>
    <property type="match status" value="1"/>
</dbReference>
<dbReference type="InterPro" id="IPR000014">
    <property type="entry name" value="PAS"/>
</dbReference>
<dbReference type="SUPFAM" id="SSF55785">
    <property type="entry name" value="PYP-like sensor domain (PAS domain)"/>
    <property type="match status" value="1"/>
</dbReference>
<protein>
    <submittedName>
        <fullName evidence="4">CAAX amino terminal protease family protein</fullName>
    </submittedName>
</protein>
<dbReference type="RefSeq" id="WP_043754000.1">
    <property type="nucleotide sequence ID" value="NZ_AONC01000035.1"/>
</dbReference>
<dbReference type="AlphaFoldDB" id="W9V5N1"/>
<keyword evidence="4" id="KW-0378">Hydrolase</keyword>
<gene>
    <name evidence="4" type="ORF">D779_2029</name>
</gene>
<dbReference type="eggNOG" id="COG1266">
    <property type="taxonomic scope" value="Bacteria"/>
</dbReference>
<dbReference type="PROSITE" id="PS50113">
    <property type="entry name" value="PAC"/>
    <property type="match status" value="1"/>
</dbReference>
<dbReference type="NCBIfam" id="TIGR00229">
    <property type="entry name" value="sensory_box"/>
    <property type="match status" value="1"/>
</dbReference>
<feature type="transmembrane region" description="Helical" evidence="1">
    <location>
        <begin position="218"/>
        <end position="237"/>
    </location>
</feature>
<dbReference type="Proteomes" id="UP000019460">
    <property type="component" value="Unassembled WGS sequence"/>
</dbReference>
<sequence length="348" mass="38275">MSDDIQISDLLARETVSSMRDAVMSMDRTGTIIMLNPAAERLLRVSAGDVLGRSFAQTFIDRVDLEDLNDCILQAIYDPATPHTAEIQILGGNGDRYHLVVRTSLLVGEGGEPVGVVAVVADVSEQVRLLEEKLEQVRVRQLFGRFFLYTLGVMSIGTIVNNLIARSIVDFDIYTPAFAWGYLVVLLVPSFFAIRAMGLSWRDLGLSADGLSRSLKEGILISVAFAGLVAILALTLYHFGALPGHPGQFEPLPTFGYLIHSFFQELVARGFLQTAFQRFLDDRKGVRSVLLTSSLFGLFHLHFGFSAVALTLVSGVVFGLFYLRNPNIFGVTLLHFFVGGCAFWFGLL</sequence>
<dbReference type="GO" id="GO:0006508">
    <property type="term" value="P:proteolysis"/>
    <property type="evidence" value="ECO:0007669"/>
    <property type="project" value="UniProtKB-KW"/>
</dbReference>
<evidence type="ECO:0000313" key="4">
    <source>
        <dbReference type="EMBL" id="EXJ14823.1"/>
    </source>
</evidence>
<keyword evidence="1" id="KW-0472">Membrane</keyword>
<dbReference type="OrthoDB" id="3525895at2"/>
<keyword evidence="5" id="KW-1185">Reference proteome</keyword>
<feature type="domain" description="PAC" evidence="3">
    <location>
        <begin position="83"/>
        <end position="135"/>
    </location>
</feature>
<organism evidence="4 5">
    <name type="scientific">Imhoffiella purpurea</name>
    <dbReference type="NCBI Taxonomy" id="1249627"/>
    <lineage>
        <taxon>Bacteria</taxon>
        <taxon>Pseudomonadati</taxon>
        <taxon>Pseudomonadota</taxon>
        <taxon>Gammaproteobacteria</taxon>
        <taxon>Chromatiales</taxon>
        <taxon>Chromatiaceae</taxon>
        <taxon>Imhoffiella</taxon>
    </lineage>
</organism>
<dbReference type="Gene3D" id="3.30.450.20">
    <property type="entry name" value="PAS domain"/>
    <property type="match status" value="1"/>
</dbReference>
<evidence type="ECO:0000313" key="5">
    <source>
        <dbReference type="Proteomes" id="UP000019460"/>
    </source>
</evidence>
<name>W9V5N1_9GAMM</name>
<reference evidence="4 5" key="1">
    <citation type="submission" date="2012-11" db="EMBL/GenBank/DDBJ databases">
        <title>Genome assembly of Thiorhodococcus sp. AK35.</title>
        <authorList>
            <person name="Nupur N."/>
            <person name="Khatri I."/>
            <person name="Subramanian S."/>
            <person name="Pinnaka A."/>
        </authorList>
    </citation>
    <scope>NUCLEOTIDE SEQUENCE [LARGE SCALE GENOMIC DNA]</scope>
    <source>
        <strain evidence="4 5">AK35</strain>
    </source>
</reference>
<dbReference type="Pfam" id="PF02517">
    <property type="entry name" value="Rce1-like"/>
    <property type="match status" value="1"/>
</dbReference>
<evidence type="ECO:0000259" key="3">
    <source>
        <dbReference type="PROSITE" id="PS50113"/>
    </source>
</evidence>
<dbReference type="InterPro" id="IPR035965">
    <property type="entry name" value="PAS-like_dom_sf"/>
</dbReference>
<dbReference type="Pfam" id="PF00989">
    <property type="entry name" value="PAS"/>
    <property type="match status" value="1"/>
</dbReference>
<feature type="transmembrane region" description="Helical" evidence="1">
    <location>
        <begin position="146"/>
        <end position="165"/>
    </location>
</feature>
<feature type="transmembrane region" description="Helical" evidence="1">
    <location>
        <begin position="297"/>
        <end position="322"/>
    </location>
</feature>
<evidence type="ECO:0000256" key="1">
    <source>
        <dbReference type="SAM" id="Phobius"/>
    </source>
</evidence>
<dbReference type="GO" id="GO:0004175">
    <property type="term" value="F:endopeptidase activity"/>
    <property type="evidence" value="ECO:0007669"/>
    <property type="project" value="UniProtKB-ARBA"/>
</dbReference>
<keyword evidence="1" id="KW-0812">Transmembrane</keyword>
<feature type="transmembrane region" description="Helical" evidence="1">
    <location>
        <begin position="328"/>
        <end position="347"/>
    </location>
</feature>
<proteinExistence type="predicted"/>
<dbReference type="InterPro" id="IPR000700">
    <property type="entry name" value="PAS-assoc_C"/>
</dbReference>
<dbReference type="SMART" id="SM00086">
    <property type="entry name" value="PAC"/>
    <property type="match status" value="1"/>
</dbReference>
<accession>W9V5N1</accession>
<feature type="domain" description="PAS" evidence="2">
    <location>
        <begin position="8"/>
        <end position="79"/>
    </location>
</feature>
<comment type="caution">
    <text evidence="4">The sequence shown here is derived from an EMBL/GenBank/DDBJ whole genome shotgun (WGS) entry which is preliminary data.</text>
</comment>
<dbReference type="CDD" id="cd00130">
    <property type="entry name" value="PAS"/>
    <property type="match status" value="1"/>
</dbReference>
<evidence type="ECO:0000259" key="2">
    <source>
        <dbReference type="PROSITE" id="PS50112"/>
    </source>
</evidence>
<dbReference type="GO" id="GO:0080120">
    <property type="term" value="P:CAAX-box protein maturation"/>
    <property type="evidence" value="ECO:0007669"/>
    <property type="project" value="UniProtKB-ARBA"/>
</dbReference>
<keyword evidence="1" id="KW-1133">Transmembrane helix</keyword>
<keyword evidence="4" id="KW-0645">Protease</keyword>
<dbReference type="InterPro" id="IPR013767">
    <property type="entry name" value="PAS_fold"/>
</dbReference>
<dbReference type="InterPro" id="IPR001610">
    <property type="entry name" value="PAC"/>
</dbReference>
<dbReference type="STRING" id="1249627.D779_2029"/>
<dbReference type="InterPro" id="IPR003675">
    <property type="entry name" value="Rce1/LyrA-like_dom"/>
</dbReference>
<dbReference type="eggNOG" id="COG3852">
    <property type="taxonomic scope" value="Bacteria"/>
</dbReference>
<feature type="transmembrane region" description="Helical" evidence="1">
    <location>
        <begin position="177"/>
        <end position="197"/>
    </location>
</feature>
<dbReference type="SMART" id="SM00091">
    <property type="entry name" value="PAS"/>
    <property type="match status" value="1"/>
</dbReference>